<proteinExistence type="predicted"/>
<evidence type="ECO:0000256" key="3">
    <source>
        <dbReference type="ARBA" id="ARBA00012438"/>
    </source>
</evidence>
<keyword evidence="8" id="KW-0472">Membrane</keyword>
<feature type="transmembrane region" description="Helical" evidence="8">
    <location>
        <begin position="21"/>
        <end position="45"/>
    </location>
</feature>
<dbReference type="CDD" id="cd06225">
    <property type="entry name" value="HAMP"/>
    <property type="match status" value="1"/>
</dbReference>
<keyword evidence="6 11" id="KW-0418">Kinase</keyword>
<dbReference type="Pfam" id="PF00672">
    <property type="entry name" value="HAMP"/>
    <property type="match status" value="1"/>
</dbReference>
<dbReference type="GO" id="GO:0000155">
    <property type="term" value="F:phosphorelay sensor kinase activity"/>
    <property type="evidence" value="ECO:0007669"/>
    <property type="project" value="InterPro"/>
</dbReference>
<name>A0A4P6JMH6_KTERU</name>
<organism evidence="11 12">
    <name type="scientific">Ktedonosporobacter rubrisoli</name>
    <dbReference type="NCBI Taxonomy" id="2509675"/>
    <lineage>
        <taxon>Bacteria</taxon>
        <taxon>Bacillati</taxon>
        <taxon>Chloroflexota</taxon>
        <taxon>Ktedonobacteria</taxon>
        <taxon>Ktedonobacterales</taxon>
        <taxon>Ktedonosporobacteraceae</taxon>
        <taxon>Ktedonosporobacter</taxon>
    </lineage>
</organism>
<sequence length="378" mass="42717">MGTTYTSINNHKRFIGFKRLFMLNFIAILAGAFLITSIAEGLLLSLMGHVDLGVPRIIAAMFIIPTVLGLPFVFLGLAALLFAQRMGKAVNQPVQELMQAVDKIRQHDLNFSIRYDQPNELGALCRAFNILRAELQESLEREWRRQEEMRIMLTALSHDLRTPVTIIQGHIEGLIRAGEKRVERLERYLPVLESCSQRMSKLLNDMLLLSSLEQANFLIQPQPVQLRTELVSKAHLYQLQASERGHKFHLRLPEIETHVLLDWHRVEQILDNLFENALRHTLSDGEISLSCTYSPQQLTLSLRDTGEGIAAEDLPHIFEKFYHGKGQQARQHKASGLGLAICKLLVEKQGGTISVTNHPEGGCIATFSLPLHHEYIAA</sequence>
<feature type="domain" description="HAMP" evidence="10">
    <location>
        <begin position="88"/>
        <end position="140"/>
    </location>
</feature>
<evidence type="ECO:0000256" key="1">
    <source>
        <dbReference type="ARBA" id="ARBA00000085"/>
    </source>
</evidence>
<protein>
    <recommendedName>
        <fullName evidence="3">histidine kinase</fullName>
        <ecNumber evidence="3">2.7.13.3</ecNumber>
    </recommendedName>
</protein>
<dbReference type="Pfam" id="PF02518">
    <property type="entry name" value="HATPase_c"/>
    <property type="match status" value="1"/>
</dbReference>
<keyword evidence="12" id="KW-1185">Reference proteome</keyword>
<dbReference type="InterPro" id="IPR003660">
    <property type="entry name" value="HAMP_dom"/>
</dbReference>
<dbReference type="Gene3D" id="3.30.565.10">
    <property type="entry name" value="Histidine kinase-like ATPase, C-terminal domain"/>
    <property type="match status" value="1"/>
</dbReference>
<dbReference type="GO" id="GO:0016020">
    <property type="term" value="C:membrane"/>
    <property type="evidence" value="ECO:0007669"/>
    <property type="project" value="UniProtKB-SubCell"/>
</dbReference>
<evidence type="ECO:0000256" key="6">
    <source>
        <dbReference type="ARBA" id="ARBA00022777"/>
    </source>
</evidence>
<dbReference type="PROSITE" id="PS50885">
    <property type="entry name" value="HAMP"/>
    <property type="match status" value="1"/>
</dbReference>
<dbReference type="SUPFAM" id="SSF158472">
    <property type="entry name" value="HAMP domain-like"/>
    <property type="match status" value="1"/>
</dbReference>
<gene>
    <name evidence="11" type="ORF">EPA93_10650</name>
</gene>
<dbReference type="RefSeq" id="WP_129887237.1">
    <property type="nucleotide sequence ID" value="NZ_CP035758.1"/>
</dbReference>
<dbReference type="SMART" id="SM00387">
    <property type="entry name" value="HATPase_c"/>
    <property type="match status" value="1"/>
</dbReference>
<dbReference type="InterPro" id="IPR036097">
    <property type="entry name" value="HisK_dim/P_sf"/>
</dbReference>
<dbReference type="InterPro" id="IPR004358">
    <property type="entry name" value="Sig_transdc_His_kin-like_C"/>
</dbReference>
<dbReference type="PRINTS" id="PR00344">
    <property type="entry name" value="BCTRLSENSOR"/>
</dbReference>
<evidence type="ECO:0000256" key="2">
    <source>
        <dbReference type="ARBA" id="ARBA00004370"/>
    </source>
</evidence>
<dbReference type="OrthoDB" id="152466at2"/>
<feature type="domain" description="Histidine kinase" evidence="9">
    <location>
        <begin position="155"/>
        <end position="373"/>
    </location>
</feature>
<dbReference type="KEGG" id="kbs:EPA93_10650"/>
<evidence type="ECO:0000256" key="8">
    <source>
        <dbReference type="SAM" id="Phobius"/>
    </source>
</evidence>
<keyword evidence="8" id="KW-0812">Transmembrane</keyword>
<dbReference type="SMART" id="SM00388">
    <property type="entry name" value="HisKA"/>
    <property type="match status" value="1"/>
</dbReference>
<dbReference type="Proteomes" id="UP000290365">
    <property type="component" value="Chromosome"/>
</dbReference>
<dbReference type="SMART" id="SM00304">
    <property type="entry name" value="HAMP"/>
    <property type="match status" value="1"/>
</dbReference>
<dbReference type="SUPFAM" id="SSF47384">
    <property type="entry name" value="Homodimeric domain of signal transducing histidine kinase"/>
    <property type="match status" value="1"/>
</dbReference>
<evidence type="ECO:0000313" key="11">
    <source>
        <dbReference type="EMBL" id="QBD76445.1"/>
    </source>
</evidence>
<dbReference type="AlphaFoldDB" id="A0A4P6JMH6"/>
<dbReference type="PROSITE" id="PS50109">
    <property type="entry name" value="HIS_KIN"/>
    <property type="match status" value="1"/>
</dbReference>
<dbReference type="PANTHER" id="PTHR43547:SF2">
    <property type="entry name" value="HYBRID SIGNAL TRANSDUCTION HISTIDINE KINASE C"/>
    <property type="match status" value="1"/>
</dbReference>
<keyword evidence="7" id="KW-0902">Two-component regulatory system</keyword>
<dbReference type="Gene3D" id="1.10.287.130">
    <property type="match status" value="1"/>
</dbReference>
<keyword evidence="4" id="KW-0597">Phosphoprotein</keyword>
<dbReference type="Pfam" id="PF00512">
    <property type="entry name" value="HisKA"/>
    <property type="match status" value="1"/>
</dbReference>
<accession>A0A4P6JMH6</accession>
<feature type="transmembrane region" description="Helical" evidence="8">
    <location>
        <begin position="57"/>
        <end position="83"/>
    </location>
</feature>
<evidence type="ECO:0000256" key="7">
    <source>
        <dbReference type="ARBA" id="ARBA00023012"/>
    </source>
</evidence>
<dbReference type="InterPro" id="IPR005467">
    <property type="entry name" value="His_kinase_dom"/>
</dbReference>
<dbReference type="Gene3D" id="6.10.340.10">
    <property type="match status" value="1"/>
</dbReference>
<comment type="catalytic activity">
    <reaction evidence="1">
        <text>ATP + protein L-histidine = ADP + protein N-phospho-L-histidine.</text>
        <dbReference type="EC" id="2.7.13.3"/>
    </reaction>
</comment>
<dbReference type="InterPro" id="IPR003661">
    <property type="entry name" value="HisK_dim/P_dom"/>
</dbReference>
<dbReference type="InterPro" id="IPR036890">
    <property type="entry name" value="HATPase_C_sf"/>
</dbReference>
<evidence type="ECO:0000313" key="12">
    <source>
        <dbReference type="Proteomes" id="UP000290365"/>
    </source>
</evidence>
<dbReference type="EC" id="2.7.13.3" evidence="3"/>
<evidence type="ECO:0000259" key="9">
    <source>
        <dbReference type="PROSITE" id="PS50109"/>
    </source>
</evidence>
<evidence type="ECO:0000256" key="5">
    <source>
        <dbReference type="ARBA" id="ARBA00022679"/>
    </source>
</evidence>
<reference evidence="11 12" key="1">
    <citation type="submission" date="2019-01" db="EMBL/GenBank/DDBJ databases">
        <title>Ktedonosporobacter rubrisoli SCAWS-G2.</title>
        <authorList>
            <person name="Huang Y."/>
            <person name="Yan B."/>
        </authorList>
    </citation>
    <scope>NUCLEOTIDE SEQUENCE [LARGE SCALE GENOMIC DNA]</scope>
    <source>
        <strain evidence="11 12">SCAWS-G2</strain>
    </source>
</reference>
<dbReference type="InterPro" id="IPR003594">
    <property type="entry name" value="HATPase_dom"/>
</dbReference>
<keyword evidence="8" id="KW-1133">Transmembrane helix</keyword>
<dbReference type="CDD" id="cd00082">
    <property type="entry name" value="HisKA"/>
    <property type="match status" value="1"/>
</dbReference>
<dbReference type="EMBL" id="CP035758">
    <property type="protein sequence ID" value="QBD76445.1"/>
    <property type="molecule type" value="Genomic_DNA"/>
</dbReference>
<evidence type="ECO:0000259" key="10">
    <source>
        <dbReference type="PROSITE" id="PS50885"/>
    </source>
</evidence>
<comment type="subcellular location">
    <subcellularLocation>
        <location evidence="2">Membrane</location>
    </subcellularLocation>
</comment>
<keyword evidence="5" id="KW-0808">Transferase</keyword>
<evidence type="ECO:0000256" key="4">
    <source>
        <dbReference type="ARBA" id="ARBA00022553"/>
    </source>
</evidence>
<dbReference type="PANTHER" id="PTHR43547">
    <property type="entry name" value="TWO-COMPONENT HISTIDINE KINASE"/>
    <property type="match status" value="1"/>
</dbReference>
<dbReference type="SUPFAM" id="SSF55874">
    <property type="entry name" value="ATPase domain of HSP90 chaperone/DNA topoisomerase II/histidine kinase"/>
    <property type="match status" value="1"/>
</dbReference>